<sequence length="306" mass="33651">MRVFIELPTWLGDGVMSSAAIANIRANFKDAKLTFFGSAASTALFANLGDIIIDESKKSKFRLAYLYKLAKSQPKFDAFISFRSHLASKALAFFIHAPKSGVYRPINKSDHLVVDYLNFSSKALNIGILTNEMELSFTPQIYTRPTLGLNPGATYGSAKRWYPSYFAQVAMELADKFDILIFGGNGEIEICDEISHILTKSGISHINLCGKTSIKELASYIAGLGLFITNDSGPMHIAAAFKVPTVALFGPTNFTRTSPYNNPKARLAHLNLPCMPCMKRVCPLGSHECMKELKPALALELARQII</sequence>
<dbReference type="Gene3D" id="3.40.50.2000">
    <property type="entry name" value="Glycogen Phosphorylase B"/>
    <property type="match status" value="2"/>
</dbReference>
<dbReference type="EC" id="2.4.1.-" evidence="1"/>
<keyword evidence="1" id="KW-0328">Glycosyltransferase</keyword>
<dbReference type="AlphaFoldDB" id="A0A1X9SU63"/>
<dbReference type="InterPro" id="IPR051199">
    <property type="entry name" value="LPS_LOS_Heptosyltrfase"/>
</dbReference>
<name>A0A1X9SU63_9BACT</name>
<dbReference type="STRING" id="1660064.CIGN_1512"/>
<dbReference type="InterPro" id="IPR002201">
    <property type="entry name" value="Glyco_trans_9"/>
</dbReference>
<dbReference type="PANTHER" id="PTHR30160:SF7">
    <property type="entry name" value="ADP-HEPTOSE--LPS HEPTOSYLTRANSFERASE 2"/>
    <property type="match status" value="1"/>
</dbReference>
<organism evidence="1 2">
    <name type="scientific">Campylobacter devanensis</name>
    <dbReference type="NCBI Taxonomy" id="3161138"/>
    <lineage>
        <taxon>Bacteria</taxon>
        <taxon>Pseudomonadati</taxon>
        <taxon>Campylobacterota</taxon>
        <taxon>Epsilonproteobacteria</taxon>
        <taxon>Campylobacterales</taxon>
        <taxon>Campylobacteraceae</taxon>
        <taxon>Campylobacter</taxon>
    </lineage>
</organism>
<dbReference type="PANTHER" id="PTHR30160">
    <property type="entry name" value="TETRAACYLDISACCHARIDE 4'-KINASE-RELATED"/>
    <property type="match status" value="1"/>
</dbReference>
<reference evidence="1 2" key="1">
    <citation type="journal article" date="2017" name="Genome Biol. Evol.">
        <title>Comparative Genomic Analysis Identifies a Campylobacter Clade Deficient in Selenium Metabolism.</title>
        <authorList>
            <person name="Miller W.G."/>
            <person name="Yee E."/>
            <person name="Lopes B.S."/>
            <person name="Chapman M.H."/>
            <person name="Huynh S."/>
            <person name="Bono J.L."/>
            <person name="Parker C.T."/>
            <person name="Strachan N.J.C."/>
            <person name="Forbes K.J."/>
        </authorList>
    </citation>
    <scope>NUCLEOTIDE SEQUENCE [LARGE SCALE GENOMIC DNA]</scope>
    <source>
        <strain evidence="1 2">NCTC 13003</strain>
    </source>
</reference>
<proteinExistence type="predicted"/>
<dbReference type="SUPFAM" id="SSF53756">
    <property type="entry name" value="UDP-Glycosyltransferase/glycogen phosphorylase"/>
    <property type="match status" value="1"/>
</dbReference>
<evidence type="ECO:0000313" key="1">
    <source>
        <dbReference type="EMBL" id="ARQ99752.1"/>
    </source>
</evidence>
<dbReference type="OrthoDB" id="9797795at2"/>
<protein>
    <submittedName>
        <fullName evidence="1">Heptosyltransferase II</fullName>
        <ecNumber evidence="1">2.4.1.-</ecNumber>
    </submittedName>
</protein>
<accession>A0A381DBR5</accession>
<dbReference type="Proteomes" id="UP000194309">
    <property type="component" value="Chromosome"/>
</dbReference>
<dbReference type="GO" id="GO:0005829">
    <property type="term" value="C:cytosol"/>
    <property type="evidence" value="ECO:0007669"/>
    <property type="project" value="TreeGrafter"/>
</dbReference>
<gene>
    <name evidence="1" type="primary">waaF</name>
    <name evidence="1" type="ORF">CIGN_1512</name>
</gene>
<accession>A0A1X9SU63</accession>
<dbReference type="CDD" id="cd03789">
    <property type="entry name" value="GT9_LPS_heptosyltransferase"/>
    <property type="match status" value="1"/>
</dbReference>
<dbReference type="GO" id="GO:0008713">
    <property type="term" value="F:ADP-heptose-lipopolysaccharide heptosyltransferase activity"/>
    <property type="evidence" value="ECO:0007669"/>
    <property type="project" value="TreeGrafter"/>
</dbReference>
<keyword evidence="2" id="KW-1185">Reference proteome</keyword>
<dbReference type="GO" id="GO:0009244">
    <property type="term" value="P:lipopolysaccharide core region biosynthetic process"/>
    <property type="evidence" value="ECO:0007669"/>
    <property type="project" value="TreeGrafter"/>
</dbReference>
<keyword evidence="1" id="KW-0808">Transferase</keyword>
<dbReference type="KEGG" id="cdev:CIGN_1512"/>
<dbReference type="EMBL" id="CP018788">
    <property type="protein sequence ID" value="ARQ99752.1"/>
    <property type="molecule type" value="Genomic_DNA"/>
</dbReference>
<dbReference type="Pfam" id="PF01075">
    <property type="entry name" value="Glyco_transf_9"/>
    <property type="match status" value="1"/>
</dbReference>
<evidence type="ECO:0000313" key="2">
    <source>
        <dbReference type="Proteomes" id="UP000194309"/>
    </source>
</evidence>